<gene>
    <name evidence="2" type="ORF">OsJ_11590</name>
</gene>
<organism evidence="2">
    <name type="scientific">Oryza sativa subsp. japonica</name>
    <name type="common">Rice</name>
    <dbReference type="NCBI Taxonomy" id="39947"/>
    <lineage>
        <taxon>Eukaryota</taxon>
        <taxon>Viridiplantae</taxon>
        <taxon>Streptophyta</taxon>
        <taxon>Embryophyta</taxon>
        <taxon>Tracheophyta</taxon>
        <taxon>Spermatophyta</taxon>
        <taxon>Magnoliopsida</taxon>
        <taxon>Liliopsida</taxon>
        <taxon>Poales</taxon>
        <taxon>Poaceae</taxon>
        <taxon>BOP clade</taxon>
        <taxon>Oryzoideae</taxon>
        <taxon>Oryzeae</taxon>
        <taxon>Oryzinae</taxon>
        <taxon>Oryza</taxon>
        <taxon>Oryza sativa</taxon>
    </lineage>
</organism>
<accession>B9F9H9</accession>
<reference evidence="2" key="2">
    <citation type="submission" date="2008-12" db="EMBL/GenBank/DDBJ databases">
        <title>Improved gene annotation of the rice (Oryza sativa) genomes.</title>
        <authorList>
            <person name="Wang J."/>
            <person name="Li R."/>
            <person name="Fan W."/>
            <person name="Huang Q."/>
            <person name="Zhang J."/>
            <person name="Zhou Y."/>
            <person name="Hu Y."/>
            <person name="Zi S."/>
            <person name="Li J."/>
            <person name="Ni P."/>
            <person name="Zheng H."/>
            <person name="Zhang Y."/>
            <person name="Zhao M."/>
            <person name="Hao Q."/>
            <person name="McDermott J."/>
            <person name="Samudrala R."/>
            <person name="Kristiansen K."/>
            <person name="Wong G.K.-S."/>
        </authorList>
    </citation>
    <scope>NUCLEOTIDE SEQUENCE</scope>
</reference>
<sequence length="180" mass="19374">MSASFHRYLPNNASPVPIASRRKSWTVSMGYGHGPCGHVGKPHPVHLQPETLSSCPCQFLSCVRHPWCRGLPPQEDSTRTSARRGPSPSRRLRAAVHPPLRPAPPRRLRTAAHLKDVDDEAGALRLAPPPAESQPHADGSSTQPAPAAAEEEENTALKTLQVPSSFARPINRSIIGSSSS</sequence>
<evidence type="ECO:0000256" key="1">
    <source>
        <dbReference type="SAM" id="MobiDB-lite"/>
    </source>
</evidence>
<evidence type="ECO:0000313" key="2">
    <source>
        <dbReference type="EMBL" id="EEE59427.1"/>
    </source>
</evidence>
<dbReference type="AlphaFoldDB" id="B9F9H9"/>
<feature type="region of interest" description="Disordered" evidence="1">
    <location>
        <begin position="70"/>
        <end position="180"/>
    </location>
</feature>
<dbReference type="Proteomes" id="UP000007752">
    <property type="component" value="Chromosome 3"/>
</dbReference>
<dbReference type="EMBL" id="CM000140">
    <property type="protein sequence ID" value="EEE59427.1"/>
    <property type="molecule type" value="Genomic_DNA"/>
</dbReference>
<name>B9F9H9_ORYSJ</name>
<reference evidence="2" key="1">
    <citation type="journal article" date="2005" name="PLoS Biol.">
        <title>The genomes of Oryza sativa: a history of duplications.</title>
        <authorList>
            <person name="Yu J."/>
            <person name="Wang J."/>
            <person name="Lin W."/>
            <person name="Li S."/>
            <person name="Li H."/>
            <person name="Zhou J."/>
            <person name="Ni P."/>
            <person name="Dong W."/>
            <person name="Hu S."/>
            <person name="Zeng C."/>
            <person name="Zhang J."/>
            <person name="Zhang Y."/>
            <person name="Li R."/>
            <person name="Xu Z."/>
            <person name="Li S."/>
            <person name="Li X."/>
            <person name="Zheng H."/>
            <person name="Cong L."/>
            <person name="Lin L."/>
            <person name="Yin J."/>
            <person name="Geng J."/>
            <person name="Li G."/>
            <person name="Shi J."/>
            <person name="Liu J."/>
            <person name="Lv H."/>
            <person name="Li J."/>
            <person name="Wang J."/>
            <person name="Deng Y."/>
            <person name="Ran L."/>
            <person name="Shi X."/>
            <person name="Wang X."/>
            <person name="Wu Q."/>
            <person name="Li C."/>
            <person name="Ren X."/>
            <person name="Wang J."/>
            <person name="Wang X."/>
            <person name="Li D."/>
            <person name="Liu D."/>
            <person name="Zhang X."/>
            <person name="Ji Z."/>
            <person name="Zhao W."/>
            <person name="Sun Y."/>
            <person name="Zhang Z."/>
            <person name="Bao J."/>
            <person name="Han Y."/>
            <person name="Dong L."/>
            <person name="Ji J."/>
            <person name="Chen P."/>
            <person name="Wu S."/>
            <person name="Liu J."/>
            <person name="Xiao Y."/>
            <person name="Bu D."/>
            <person name="Tan J."/>
            <person name="Yang L."/>
            <person name="Ye C."/>
            <person name="Zhang J."/>
            <person name="Xu J."/>
            <person name="Zhou Y."/>
            <person name="Yu Y."/>
            <person name="Zhang B."/>
            <person name="Zhuang S."/>
            <person name="Wei H."/>
            <person name="Liu B."/>
            <person name="Lei M."/>
            <person name="Yu H."/>
            <person name="Li Y."/>
            <person name="Xu H."/>
            <person name="Wei S."/>
            <person name="He X."/>
            <person name="Fang L."/>
            <person name="Zhang Z."/>
            <person name="Zhang Y."/>
            <person name="Huang X."/>
            <person name="Su Z."/>
            <person name="Tong W."/>
            <person name="Li J."/>
            <person name="Tong Z."/>
            <person name="Li S."/>
            <person name="Ye J."/>
            <person name="Wang L."/>
            <person name="Fang L."/>
            <person name="Lei T."/>
            <person name="Chen C."/>
            <person name="Chen H."/>
            <person name="Xu Z."/>
            <person name="Li H."/>
            <person name="Huang H."/>
            <person name="Zhang F."/>
            <person name="Xu H."/>
            <person name="Li N."/>
            <person name="Zhao C."/>
            <person name="Li S."/>
            <person name="Dong L."/>
            <person name="Huang Y."/>
            <person name="Li L."/>
            <person name="Xi Y."/>
            <person name="Qi Q."/>
            <person name="Li W."/>
            <person name="Zhang B."/>
            <person name="Hu W."/>
            <person name="Zhang Y."/>
            <person name="Tian X."/>
            <person name="Jiao Y."/>
            <person name="Liang X."/>
            <person name="Jin J."/>
            <person name="Gao L."/>
            <person name="Zheng W."/>
            <person name="Hao B."/>
            <person name="Liu S."/>
            <person name="Wang W."/>
            <person name="Yuan L."/>
            <person name="Cao M."/>
            <person name="McDermott J."/>
            <person name="Samudrala R."/>
            <person name="Wang J."/>
            <person name="Wong G.K."/>
            <person name="Yang H."/>
        </authorList>
    </citation>
    <scope>NUCLEOTIDE SEQUENCE [LARGE SCALE GENOMIC DNA]</scope>
</reference>
<protein>
    <submittedName>
        <fullName evidence="2">Uncharacterized protein</fullName>
    </submittedName>
</protein>
<dbReference type="HOGENOM" id="CLU_2365802_0_0_1"/>
<proteinExistence type="predicted"/>